<organism evidence="1 2">
    <name type="scientific">Metarhizium brunneum</name>
    <dbReference type="NCBI Taxonomy" id="500148"/>
    <lineage>
        <taxon>Eukaryota</taxon>
        <taxon>Fungi</taxon>
        <taxon>Dikarya</taxon>
        <taxon>Ascomycota</taxon>
        <taxon>Pezizomycotina</taxon>
        <taxon>Sordariomycetes</taxon>
        <taxon>Hypocreomycetidae</taxon>
        <taxon>Hypocreales</taxon>
        <taxon>Clavicipitaceae</taxon>
        <taxon>Metarhizium</taxon>
    </lineage>
</organism>
<dbReference type="RefSeq" id="XP_014540875.1">
    <property type="nucleotide sequence ID" value="XM_014685389.1"/>
</dbReference>
<keyword evidence="2" id="KW-1185">Reference proteome</keyword>
<evidence type="ECO:0000313" key="1">
    <source>
        <dbReference type="EMBL" id="QLI68663.1"/>
    </source>
</evidence>
<sequence>MAIRFDRKKRSGIEHRFANPLPTEEALNQTKLRAEESVEARMVMTSLQHLALSLEDTHETIQRVGYIGAIKKAGAPPFSGSVSLLESNGHKSLTDESHPPFGMAVQTTDILNVLPYKHPEDLDSFNDSMALRRTSDLT</sequence>
<dbReference type="AlphaFoldDB" id="A0A7D5Z1Q3"/>
<dbReference type="KEGG" id="mbrn:26246181"/>
<evidence type="ECO:0000313" key="2">
    <source>
        <dbReference type="Proteomes" id="UP000510686"/>
    </source>
</evidence>
<proteinExistence type="predicted"/>
<gene>
    <name evidence="1" type="ORF">G6M90_00g055350</name>
</gene>
<dbReference type="Proteomes" id="UP000510686">
    <property type="component" value="Chromosome 3"/>
</dbReference>
<protein>
    <submittedName>
        <fullName evidence="1">Uncharacterized protein</fullName>
    </submittedName>
</protein>
<name>A0A7D5Z1Q3_9HYPO</name>
<dbReference type="GeneID" id="26246181"/>
<accession>A0A7D5Z1Q3</accession>
<reference evidence="1 2" key="1">
    <citation type="submission" date="2020-07" db="EMBL/GenBank/DDBJ databases">
        <title>Telomere length de novo assembly of all 7 chromosomes of the fungus, Metarhizium brunneum, using a novel assembly pipeline.</title>
        <authorList>
            <person name="Saud z."/>
            <person name="Kortsinoglou A."/>
            <person name="Kouvelis V.N."/>
            <person name="Butt T.M."/>
        </authorList>
    </citation>
    <scope>NUCLEOTIDE SEQUENCE [LARGE SCALE GENOMIC DNA]</scope>
    <source>
        <strain evidence="1 2">4556</strain>
    </source>
</reference>
<dbReference type="EMBL" id="CP058934">
    <property type="protein sequence ID" value="QLI68663.1"/>
    <property type="molecule type" value="Genomic_DNA"/>
</dbReference>